<dbReference type="PANTHER" id="PTHR12419">
    <property type="entry name" value="OTU DOMAIN CONTAINING PROTEIN"/>
    <property type="match status" value="1"/>
</dbReference>
<dbReference type="InterPro" id="IPR003323">
    <property type="entry name" value="OTU_dom"/>
</dbReference>
<name>A0A8J4PTM4_9MYCE</name>
<reference evidence="4" key="1">
    <citation type="submission" date="2020-01" db="EMBL/GenBank/DDBJ databases">
        <title>Development of genomics and gene disruption for Polysphondylium violaceum indicates a role for the polyketide synthase stlB in stalk morphogenesis.</title>
        <authorList>
            <person name="Narita B."/>
            <person name="Kawabe Y."/>
            <person name="Kin K."/>
            <person name="Saito T."/>
            <person name="Gibbs R."/>
            <person name="Kuspa A."/>
            <person name="Muzny D."/>
            <person name="Queller D."/>
            <person name="Richards S."/>
            <person name="Strassman J."/>
            <person name="Sucgang R."/>
            <person name="Worley K."/>
            <person name="Schaap P."/>
        </authorList>
    </citation>
    <scope>NUCLEOTIDE SEQUENCE</scope>
    <source>
        <strain evidence="4">QSvi11</strain>
    </source>
</reference>
<evidence type="ECO:0000313" key="4">
    <source>
        <dbReference type="EMBL" id="KAF2073312.1"/>
    </source>
</evidence>
<feature type="compositionally biased region" description="Acidic residues" evidence="2">
    <location>
        <begin position="37"/>
        <end position="47"/>
    </location>
</feature>
<dbReference type="SUPFAM" id="SSF54001">
    <property type="entry name" value="Cysteine proteinases"/>
    <property type="match status" value="1"/>
</dbReference>
<feature type="compositionally biased region" description="Basic and acidic residues" evidence="2">
    <location>
        <begin position="48"/>
        <end position="58"/>
    </location>
</feature>
<evidence type="ECO:0000256" key="1">
    <source>
        <dbReference type="SAM" id="Coils"/>
    </source>
</evidence>
<evidence type="ECO:0000259" key="3">
    <source>
        <dbReference type="PROSITE" id="PS50802"/>
    </source>
</evidence>
<keyword evidence="5" id="KW-1185">Reference proteome</keyword>
<dbReference type="InterPro" id="IPR050704">
    <property type="entry name" value="Peptidase_C85-like"/>
</dbReference>
<dbReference type="PANTHER" id="PTHR12419:SF10">
    <property type="entry name" value="DEUBIQUITINASE OTUD6B"/>
    <property type="match status" value="1"/>
</dbReference>
<feature type="region of interest" description="Disordered" evidence="2">
    <location>
        <begin position="1"/>
        <end position="58"/>
    </location>
</feature>
<protein>
    <recommendedName>
        <fullName evidence="3">OTU domain-containing protein</fullName>
    </recommendedName>
</protein>
<sequence length="342" mass="39958">MGKKKTNKLIVNLSDDEDQQQKQQEEQDIKDENIVKEEEEEEEEEEEKKESKGKMIQRHKLELKVTNNYNNHQYIIESFNTKKDKKAKSDFQDKAKKIEDELKKKQQAELENYESGQVQLDLNQLIINKEQKGPSKAQLKKAQKLADEEKRMKELEEEKKKFVSKGVVEFTDFMTKLKPLNKTIKHINPDGDCLYSAIGNQLFILNIIDEAKSKQYQKELRKKASDYIMENKDEFLPYIISEEEYSDSPDPIADYCQDQVLTIGKWGGHLELKALSHSLKLPITIHNAYSQDIIIGEEFMNESKSNSMHLSYHRHAFTLGEHYNSVIPLITIENNNNSDEEQ</sequence>
<dbReference type="Gene3D" id="3.90.70.80">
    <property type="match status" value="1"/>
</dbReference>
<comment type="caution">
    <text evidence="4">The sequence shown here is derived from an EMBL/GenBank/DDBJ whole genome shotgun (WGS) entry which is preliminary data.</text>
</comment>
<gene>
    <name evidence="4" type="ORF">CYY_005365</name>
</gene>
<keyword evidence="1" id="KW-0175">Coiled coil</keyword>
<dbReference type="EMBL" id="AJWJ01000212">
    <property type="protein sequence ID" value="KAF2073312.1"/>
    <property type="molecule type" value="Genomic_DNA"/>
</dbReference>
<dbReference type="GO" id="GO:0016579">
    <property type="term" value="P:protein deubiquitination"/>
    <property type="evidence" value="ECO:0007669"/>
    <property type="project" value="TreeGrafter"/>
</dbReference>
<feature type="coiled-coil region" evidence="1">
    <location>
        <begin position="138"/>
        <end position="165"/>
    </location>
</feature>
<feature type="compositionally biased region" description="Basic and acidic residues" evidence="2">
    <location>
        <begin position="19"/>
        <end position="36"/>
    </location>
</feature>
<dbReference type="GO" id="GO:0004843">
    <property type="term" value="F:cysteine-type deubiquitinase activity"/>
    <property type="evidence" value="ECO:0007669"/>
    <property type="project" value="TreeGrafter"/>
</dbReference>
<dbReference type="AlphaFoldDB" id="A0A8J4PTM4"/>
<dbReference type="CDD" id="cd22748">
    <property type="entry name" value="OTU_OTUD6-like"/>
    <property type="match status" value="1"/>
</dbReference>
<evidence type="ECO:0000256" key="2">
    <source>
        <dbReference type="SAM" id="MobiDB-lite"/>
    </source>
</evidence>
<evidence type="ECO:0000313" key="5">
    <source>
        <dbReference type="Proteomes" id="UP000695562"/>
    </source>
</evidence>
<proteinExistence type="predicted"/>
<accession>A0A8J4PTM4</accession>
<dbReference type="InterPro" id="IPR038765">
    <property type="entry name" value="Papain-like_cys_pep_sf"/>
</dbReference>
<dbReference type="OrthoDB" id="415023at2759"/>
<dbReference type="PROSITE" id="PS50802">
    <property type="entry name" value="OTU"/>
    <property type="match status" value="1"/>
</dbReference>
<feature type="domain" description="OTU" evidence="3">
    <location>
        <begin position="182"/>
        <end position="329"/>
    </location>
</feature>
<organism evidence="4 5">
    <name type="scientific">Polysphondylium violaceum</name>
    <dbReference type="NCBI Taxonomy" id="133409"/>
    <lineage>
        <taxon>Eukaryota</taxon>
        <taxon>Amoebozoa</taxon>
        <taxon>Evosea</taxon>
        <taxon>Eumycetozoa</taxon>
        <taxon>Dictyostelia</taxon>
        <taxon>Dictyosteliales</taxon>
        <taxon>Dictyosteliaceae</taxon>
        <taxon>Polysphondylium</taxon>
    </lineage>
</organism>
<dbReference type="Proteomes" id="UP000695562">
    <property type="component" value="Unassembled WGS sequence"/>
</dbReference>
<dbReference type="Pfam" id="PF02338">
    <property type="entry name" value="OTU"/>
    <property type="match status" value="1"/>
</dbReference>